<organism evidence="1 2">
    <name type="scientific">Halorarum halophilum</name>
    <dbReference type="NCBI Taxonomy" id="2743090"/>
    <lineage>
        <taxon>Archaea</taxon>
        <taxon>Methanobacteriati</taxon>
        <taxon>Methanobacteriota</taxon>
        <taxon>Stenosarchaea group</taxon>
        <taxon>Halobacteria</taxon>
        <taxon>Halobacteriales</taxon>
        <taxon>Haloferacaceae</taxon>
        <taxon>Halorarum</taxon>
    </lineage>
</organism>
<keyword evidence="1" id="KW-0378">Hydrolase</keyword>
<keyword evidence="2" id="KW-1185">Reference proteome</keyword>
<name>A0A7D5K056_9EURY</name>
<dbReference type="EMBL" id="CP058529">
    <property type="protein sequence ID" value="QLG26521.1"/>
    <property type="molecule type" value="Genomic_DNA"/>
</dbReference>
<dbReference type="GO" id="GO:0004527">
    <property type="term" value="F:exonuclease activity"/>
    <property type="evidence" value="ECO:0007669"/>
    <property type="project" value="UniProtKB-KW"/>
</dbReference>
<evidence type="ECO:0000313" key="1">
    <source>
        <dbReference type="EMBL" id="QLG26521.1"/>
    </source>
</evidence>
<dbReference type="RefSeq" id="WP_179168096.1">
    <property type="nucleotide sequence ID" value="NZ_CP058529.1"/>
</dbReference>
<keyword evidence="1" id="KW-0269">Exonuclease</keyword>
<proteinExistence type="predicted"/>
<evidence type="ECO:0000313" key="2">
    <source>
        <dbReference type="Proteomes" id="UP000509750"/>
    </source>
</evidence>
<dbReference type="AlphaFoldDB" id="A0A7D5K056"/>
<protein>
    <submittedName>
        <fullName evidence="1">Exonuclease RecJ</fullName>
    </submittedName>
</protein>
<dbReference type="GeneID" id="56027715"/>
<sequence>MSTTRAADSPAPDAVATALREADFIRLCPRPTGDALAAAGLLAYALRSTDTPFQVRTTRAATAPEGDGTAFALGWVAPDATFVPTGDRPVSVVAAEVSEELGVDPDPLVGLAGVVAAESAPGADGSGSLLEAAERTGAVDRRSGVAVPTADPAEGLANSTLLRAPYSDDADAARALLADLDYPAEPDDDDRRRFASVVALDATTDGPQRAAEAVGRALQPYATPRGPFATLGGYADVLGATAREAPGLGVALALGNDVVREAALDAWRSHAAATHGLLSNAGTARYDGAFVLRVDADPETTTALATAARLARDFLSPEPMAVVVTDGAAAAAGTDGTDVTRTLETAAGVGSACGDAREGEVRFDGEADEFVDGLRGAL</sequence>
<accession>A0A7D5K056</accession>
<reference evidence="1 2" key="1">
    <citation type="submission" date="2020-07" db="EMBL/GenBank/DDBJ databases">
        <title>Gai3-2, isolated from salt lake.</title>
        <authorList>
            <person name="Cui H."/>
            <person name="Shi X."/>
        </authorList>
    </citation>
    <scope>NUCLEOTIDE SEQUENCE [LARGE SCALE GENOMIC DNA]</scope>
    <source>
        <strain evidence="1 2">Gai3-2</strain>
    </source>
</reference>
<dbReference type="Proteomes" id="UP000509750">
    <property type="component" value="Chromosome"/>
</dbReference>
<gene>
    <name evidence="1" type="ORF">HUG10_02740</name>
</gene>
<dbReference type="OrthoDB" id="157374at2157"/>
<keyword evidence="1" id="KW-0540">Nuclease</keyword>
<dbReference type="KEGG" id="halg:HUG10_02740"/>